<gene>
    <name evidence="1" type="ORF">CCALI_02386</name>
</gene>
<dbReference type="Proteomes" id="UP000014227">
    <property type="component" value="Chromosome I"/>
</dbReference>
<dbReference type="STRING" id="454171.CP488_01707"/>
<dbReference type="InParanoid" id="S0EZE0"/>
<dbReference type="EMBL" id="HF951689">
    <property type="protein sequence ID" value="CCW36190.1"/>
    <property type="molecule type" value="Genomic_DNA"/>
</dbReference>
<dbReference type="Gene3D" id="2.40.70.10">
    <property type="entry name" value="Acid Proteases"/>
    <property type="match status" value="1"/>
</dbReference>
<dbReference type="HOGENOM" id="CLU_808214_0_0_0"/>
<protein>
    <recommendedName>
        <fullName evidence="3">Aspartyl protease</fullName>
    </recommendedName>
</protein>
<dbReference type="PATRIC" id="fig|1303518.3.peg.2482"/>
<organism evidence="1 2">
    <name type="scientific">Chthonomonas calidirosea (strain DSM 23976 / ICMP 18418 / T49)</name>
    <dbReference type="NCBI Taxonomy" id="1303518"/>
    <lineage>
        <taxon>Bacteria</taxon>
        <taxon>Bacillati</taxon>
        <taxon>Armatimonadota</taxon>
        <taxon>Chthonomonadia</taxon>
        <taxon>Chthonomonadales</taxon>
        <taxon>Chthonomonadaceae</taxon>
        <taxon>Chthonomonas</taxon>
    </lineage>
</organism>
<dbReference type="RefSeq" id="WP_016483707.1">
    <property type="nucleotide sequence ID" value="NC_021487.1"/>
</dbReference>
<dbReference type="InterPro" id="IPR021109">
    <property type="entry name" value="Peptidase_aspartic_dom_sf"/>
</dbReference>
<dbReference type="KEGG" id="ccz:CCALI_02386"/>
<name>S0EZE0_CHTCT</name>
<proteinExistence type="predicted"/>
<evidence type="ECO:0008006" key="3">
    <source>
        <dbReference type="Google" id="ProtNLM"/>
    </source>
</evidence>
<sequence>MRWQKLFGFCLLTLGMLLFCGGWAPEREASSAKQVEKAGAVWATKPITLPSKGHLPLQLPCHKWYGLLVVQAEFPGHQLLNCGLDTAMNACAVPPLTVLRLKLPNPSGDVHVQRLWQELHAPTTEIPSVSFGTLQIAPLQVVQLDVLQMLSPEIALSSADAPVCWLGGPFLSAFQVTINAEQEFLKLELPNAPLPKGRGAVVVPMKLRNGCPEVMVSLPKSPPFPALVDLTAPISIIPTKVAETLKLQPLESLLCVGTDGKPYRLTRAIAPRLSVGKAGVDKLDVSFLQPPLALPGQTKPETASSPLESEAVLGRNFLDRYQLTLNYARGQIELIPLPHEQAK</sequence>
<keyword evidence="2" id="KW-1185">Reference proteome</keyword>
<dbReference type="AlphaFoldDB" id="S0EZE0"/>
<accession>S0EZE0</accession>
<evidence type="ECO:0000313" key="2">
    <source>
        <dbReference type="Proteomes" id="UP000014227"/>
    </source>
</evidence>
<reference evidence="2" key="1">
    <citation type="submission" date="2013-03" db="EMBL/GenBank/DDBJ databases">
        <title>Genome sequence of Chthonomonas calidirosea, the first sequenced genome from the Armatimonadetes phylum (formally candidate division OP10).</title>
        <authorList>
            <person name="Lee K.C.Y."/>
            <person name="Morgan X.C."/>
            <person name="Dunfield P.F."/>
            <person name="Tamas I."/>
            <person name="Houghton K.M."/>
            <person name="Vyssotski M."/>
            <person name="Ryan J.L.J."/>
            <person name="Lagutin K."/>
            <person name="McDonald I.R."/>
            <person name="Stott M.B."/>
        </authorList>
    </citation>
    <scope>NUCLEOTIDE SEQUENCE [LARGE SCALE GENOMIC DNA]</scope>
    <source>
        <strain evidence="2">DSM 23976 / ICMP 18418 / T49</strain>
    </source>
</reference>
<evidence type="ECO:0000313" key="1">
    <source>
        <dbReference type="EMBL" id="CCW36190.1"/>
    </source>
</evidence>